<protein>
    <submittedName>
        <fullName evidence="2">Uncharacterized protein</fullName>
    </submittedName>
</protein>
<name>A0ABV2M1Y2_9FIRM</name>
<dbReference type="EMBL" id="JBEPMJ010000011">
    <property type="protein sequence ID" value="MET3750465.1"/>
    <property type="molecule type" value="Genomic_DNA"/>
</dbReference>
<keyword evidence="1" id="KW-1133">Transmembrane helix</keyword>
<feature type="transmembrane region" description="Helical" evidence="1">
    <location>
        <begin position="64"/>
        <end position="81"/>
    </location>
</feature>
<organism evidence="2 3">
    <name type="scientific">Blautia caecimuris</name>
    <dbReference type="NCBI Taxonomy" id="1796615"/>
    <lineage>
        <taxon>Bacteria</taxon>
        <taxon>Bacillati</taxon>
        <taxon>Bacillota</taxon>
        <taxon>Clostridia</taxon>
        <taxon>Lachnospirales</taxon>
        <taxon>Lachnospiraceae</taxon>
        <taxon>Blautia</taxon>
    </lineage>
</organism>
<keyword evidence="1" id="KW-0472">Membrane</keyword>
<keyword evidence="3" id="KW-1185">Reference proteome</keyword>
<keyword evidence="1" id="KW-0812">Transmembrane</keyword>
<reference evidence="2 3" key="1">
    <citation type="submission" date="2024-06" db="EMBL/GenBank/DDBJ databases">
        <title>Genomic Encyclopedia of Type Strains, Phase IV (KMG-IV): sequencing the most valuable type-strain genomes for metagenomic binning, comparative biology and taxonomic classification.</title>
        <authorList>
            <person name="Goeker M."/>
        </authorList>
    </citation>
    <scope>NUCLEOTIDE SEQUENCE [LARGE SCALE GENOMIC DNA]</scope>
    <source>
        <strain evidence="2 3">DSM 29492</strain>
    </source>
</reference>
<feature type="transmembrane region" description="Helical" evidence="1">
    <location>
        <begin position="29"/>
        <end position="52"/>
    </location>
</feature>
<evidence type="ECO:0000313" key="2">
    <source>
        <dbReference type="EMBL" id="MET3750465.1"/>
    </source>
</evidence>
<evidence type="ECO:0000313" key="3">
    <source>
        <dbReference type="Proteomes" id="UP001549106"/>
    </source>
</evidence>
<proteinExistence type="predicted"/>
<sequence length="199" mass="23923">MKNNKFIRFSFWFIVGHFIYMWHSDYIVQKFFILGLLLFLICLIMSLGLIFMLFRRMFVKQYNILQKFILLVALGYFIWWLNGGIDDLKYQVYKEKREEVVKMILEGEIKKEVSSKLIDLPEKYKIISSGGDILYLESPLSDSVFGFWETRGIVSSGSTMYIYSCQEENQLKKIIRNNLYYEQIEIKQLDPLWYYVKLQ</sequence>
<accession>A0ABV2M1Y2</accession>
<gene>
    <name evidence="2" type="ORF">ABID24_001717</name>
</gene>
<comment type="caution">
    <text evidence="2">The sequence shown here is derived from an EMBL/GenBank/DDBJ whole genome shotgun (WGS) entry which is preliminary data.</text>
</comment>
<dbReference type="Proteomes" id="UP001549106">
    <property type="component" value="Unassembled WGS sequence"/>
</dbReference>
<dbReference type="RefSeq" id="WP_173753423.1">
    <property type="nucleotide sequence ID" value="NZ_BAABXP010000004.1"/>
</dbReference>
<evidence type="ECO:0000256" key="1">
    <source>
        <dbReference type="SAM" id="Phobius"/>
    </source>
</evidence>